<comment type="caution">
    <text evidence="1">The sequence shown here is derived from an EMBL/GenBank/DDBJ whole genome shotgun (WGS) entry which is preliminary data.</text>
</comment>
<gene>
    <name evidence="1" type="ORF">C900_04314</name>
</gene>
<name>L8K1X6_9BACT</name>
<evidence type="ECO:0000313" key="2">
    <source>
        <dbReference type="Proteomes" id="UP000011135"/>
    </source>
</evidence>
<dbReference type="EMBL" id="AMZN01000006">
    <property type="protein sequence ID" value="ELR73462.1"/>
    <property type="molecule type" value="Genomic_DNA"/>
</dbReference>
<proteinExistence type="predicted"/>
<sequence length="40" mass="4601">MKTSGLKTEQKTVNSRSRSFLSHAVRLLSKLDWQFAGYTK</sequence>
<dbReference type="AlphaFoldDB" id="L8K1X6"/>
<dbReference type="Proteomes" id="UP000011135">
    <property type="component" value="Unassembled WGS sequence"/>
</dbReference>
<protein>
    <submittedName>
        <fullName evidence="1">Uncharacterized protein</fullName>
    </submittedName>
</protein>
<keyword evidence="2" id="KW-1185">Reference proteome</keyword>
<organism evidence="1 2">
    <name type="scientific">Fulvivirga imtechensis AK7</name>
    <dbReference type="NCBI Taxonomy" id="1237149"/>
    <lineage>
        <taxon>Bacteria</taxon>
        <taxon>Pseudomonadati</taxon>
        <taxon>Bacteroidota</taxon>
        <taxon>Cytophagia</taxon>
        <taxon>Cytophagales</taxon>
        <taxon>Fulvivirgaceae</taxon>
        <taxon>Fulvivirga</taxon>
    </lineage>
</organism>
<reference evidence="1 2" key="1">
    <citation type="submission" date="2012-12" db="EMBL/GenBank/DDBJ databases">
        <title>Genome assembly of Fulvivirga imtechensis AK7.</title>
        <authorList>
            <person name="Nupur N."/>
            <person name="Khatri I."/>
            <person name="Kumar R."/>
            <person name="Subramanian S."/>
            <person name="Pinnaka A."/>
        </authorList>
    </citation>
    <scope>NUCLEOTIDE SEQUENCE [LARGE SCALE GENOMIC DNA]</scope>
    <source>
        <strain evidence="1 2">AK7</strain>
    </source>
</reference>
<accession>L8K1X6</accession>
<evidence type="ECO:0000313" key="1">
    <source>
        <dbReference type="EMBL" id="ELR73462.1"/>
    </source>
</evidence>
<dbReference type="STRING" id="1237149.C900_04314"/>